<sequence length="83" mass="8614">MIARCGPDGPVVVIDHRKNQPGRGAWLHPTAECASAAVRRKALAPALRVDGLTVDLTDLVGSLDSATGTGQPEEQVAPDMSTP</sequence>
<gene>
    <name evidence="3" type="ORF">nbrc107697_16990</name>
</gene>
<comment type="caution">
    <text evidence="3">The sequence shown here is derived from an EMBL/GenBank/DDBJ whole genome shotgun (WGS) entry which is preliminary data.</text>
</comment>
<proteinExistence type="predicted"/>
<dbReference type="Gene3D" id="3.30.1230.10">
    <property type="entry name" value="YlxR-like"/>
    <property type="match status" value="1"/>
</dbReference>
<organism evidence="3 4">
    <name type="scientific">Gordonia crocea</name>
    <dbReference type="NCBI Taxonomy" id="589162"/>
    <lineage>
        <taxon>Bacteria</taxon>
        <taxon>Bacillati</taxon>
        <taxon>Actinomycetota</taxon>
        <taxon>Actinomycetes</taxon>
        <taxon>Mycobacteriales</taxon>
        <taxon>Gordoniaceae</taxon>
        <taxon>Gordonia</taxon>
    </lineage>
</organism>
<dbReference type="InterPro" id="IPR007393">
    <property type="entry name" value="YlxR_dom"/>
</dbReference>
<evidence type="ECO:0000313" key="3">
    <source>
        <dbReference type="EMBL" id="GED97660.1"/>
    </source>
</evidence>
<dbReference type="EMBL" id="BJOU01000001">
    <property type="protein sequence ID" value="GED97660.1"/>
    <property type="molecule type" value="Genomic_DNA"/>
</dbReference>
<evidence type="ECO:0000313" key="4">
    <source>
        <dbReference type="Proteomes" id="UP000444980"/>
    </source>
</evidence>
<dbReference type="SUPFAM" id="SSF64376">
    <property type="entry name" value="YlxR-like"/>
    <property type="match status" value="1"/>
</dbReference>
<reference evidence="4" key="1">
    <citation type="submission" date="2019-06" db="EMBL/GenBank/DDBJ databases">
        <title>Gordonia isolated from sludge of a wastewater treatment plant.</title>
        <authorList>
            <person name="Tamura T."/>
            <person name="Aoyama K."/>
            <person name="Kang Y."/>
            <person name="Saito S."/>
            <person name="Akiyama N."/>
            <person name="Yazawa K."/>
            <person name="Gonoi T."/>
            <person name="Mikami Y."/>
        </authorList>
    </citation>
    <scope>NUCLEOTIDE SEQUENCE [LARGE SCALE GENOMIC DNA]</scope>
    <source>
        <strain evidence="4">NBRC 107697</strain>
    </source>
</reference>
<dbReference type="Proteomes" id="UP000444980">
    <property type="component" value="Unassembled WGS sequence"/>
</dbReference>
<feature type="region of interest" description="Disordered" evidence="1">
    <location>
        <begin position="62"/>
        <end position="83"/>
    </location>
</feature>
<name>A0A7I9UXW7_9ACTN</name>
<evidence type="ECO:0000259" key="2">
    <source>
        <dbReference type="Pfam" id="PF04296"/>
    </source>
</evidence>
<dbReference type="AlphaFoldDB" id="A0A7I9UXW7"/>
<feature type="domain" description="YlxR" evidence="2">
    <location>
        <begin position="7"/>
        <end position="49"/>
    </location>
</feature>
<accession>A0A7I9UXW7</accession>
<dbReference type="Pfam" id="PF04296">
    <property type="entry name" value="YlxR"/>
    <property type="match status" value="1"/>
</dbReference>
<protein>
    <recommendedName>
        <fullName evidence="2">YlxR domain-containing protein</fullName>
    </recommendedName>
</protein>
<keyword evidence="4" id="KW-1185">Reference proteome</keyword>
<evidence type="ECO:0000256" key="1">
    <source>
        <dbReference type="SAM" id="MobiDB-lite"/>
    </source>
</evidence>
<dbReference type="InterPro" id="IPR035931">
    <property type="entry name" value="YlxR-like_sf"/>
</dbReference>